<dbReference type="STRING" id="309803.CTN_0917"/>
<dbReference type="InterPro" id="IPR035921">
    <property type="entry name" value="F/V-ATP_Csub_sf"/>
</dbReference>
<dbReference type="Proteomes" id="UP000000445">
    <property type="component" value="Chromosome"/>
</dbReference>
<reference evidence="10 11" key="1">
    <citation type="journal article" date="2009" name="Biosci. Biotechnol. Biochem.">
        <title>WeGAS: a web-based microbial genome annotation system.</title>
        <authorList>
            <person name="Lee D."/>
            <person name="Seo H."/>
            <person name="Park C."/>
            <person name="Park K."/>
        </authorList>
    </citation>
    <scope>NUCLEOTIDE SEQUENCE [LARGE SCALE GENOMIC DNA]</scope>
    <source>
        <strain evidence="11">ATCC 49049 / DSM 4359 / NBRC 107923 / NS-E</strain>
    </source>
</reference>
<evidence type="ECO:0000256" key="4">
    <source>
        <dbReference type="ARBA" id="ARBA00022989"/>
    </source>
</evidence>
<dbReference type="AlphaFoldDB" id="B9K810"/>
<dbReference type="GO" id="GO:0033177">
    <property type="term" value="C:proton-transporting two-sector ATPase complex, proton-transporting domain"/>
    <property type="evidence" value="ECO:0007669"/>
    <property type="project" value="InterPro"/>
</dbReference>
<sequence>MGGVNMFLLVLATLLVVVTLASGIYFSKKAIKKKTALGIFFGNMVAFALLVSLVVVGLSSSAYAQNTPSTQPPAQQTSSNGLGLLAVALSTGLAAVGAGVAVGMTGAASIGAISEKPEMLGRTLIYVGLGEGIVIYGLIISIIILGRL</sequence>
<evidence type="ECO:0000313" key="11">
    <source>
        <dbReference type="Proteomes" id="UP000000445"/>
    </source>
</evidence>
<evidence type="ECO:0000256" key="2">
    <source>
        <dbReference type="ARBA" id="ARBA00006704"/>
    </source>
</evidence>
<dbReference type="SUPFAM" id="SSF81333">
    <property type="entry name" value="F1F0 ATP synthase subunit C"/>
    <property type="match status" value="1"/>
</dbReference>
<name>B9K810_THENN</name>
<dbReference type="EMBL" id="CP000916">
    <property type="protein sequence ID" value="ACM23093.1"/>
    <property type="molecule type" value="Genomic_DNA"/>
</dbReference>
<dbReference type="PRINTS" id="PR00124">
    <property type="entry name" value="ATPASEC"/>
</dbReference>
<dbReference type="InterPro" id="IPR002379">
    <property type="entry name" value="ATPase_proteolipid_c-like_dom"/>
</dbReference>
<evidence type="ECO:0000256" key="3">
    <source>
        <dbReference type="ARBA" id="ARBA00022692"/>
    </source>
</evidence>
<evidence type="ECO:0000256" key="1">
    <source>
        <dbReference type="ARBA" id="ARBA00004141"/>
    </source>
</evidence>
<gene>
    <name evidence="10" type="ordered locus">CTN_0917</name>
</gene>
<feature type="transmembrane region" description="Helical" evidence="8">
    <location>
        <begin position="38"/>
        <end position="64"/>
    </location>
</feature>
<evidence type="ECO:0000259" key="9">
    <source>
        <dbReference type="Pfam" id="PF00137"/>
    </source>
</evidence>
<keyword evidence="11" id="KW-1185">Reference proteome</keyword>
<dbReference type="KEGG" id="tna:CTN_0917"/>
<proteinExistence type="inferred from homology"/>
<dbReference type="GO" id="GO:0015078">
    <property type="term" value="F:proton transmembrane transporter activity"/>
    <property type="evidence" value="ECO:0007669"/>
    <property type="project" value="InterPro"/>
</dbReference>
<feature type="transmembrane region" description="Helical" evidence="8">
    <location>
        <begin position="124"/>
        <end position="145"/>
    </location>
</feature>
<feature type="transmembrane region" description="Helical" evidence="8">
    <location>
        <begin position="84"/>
        <end position="112"/>
    </location>
</feature>
<dbReference type="Pfam" id="PF00137">
    <property type="entry name" value="ATP-synt_C"/>
    <property type="match status" value="1"/>
</dbReference>
<comment type="subcellular location">
    <subcellularLocation>
        <location evidence="1">Membrane</location>
        <topology evidence="1">Multi-pass membrane protein</topology>
    </subcellularLocation>
</comment>
<feature type="domain" description="V-ATPase proteolipid subunit C-like" evidence="9">
    <location>
        <begin position="85"/>
        <end position="144"/>
    </location>
</feature>
<dbReference type="CDD" id="cd18120">
    <property type="entry name" value="ATP-synt_Vo_Ao_c"/>
    <property type="match status" value="1"/>
</dbReference>
<evidence type="ECO:0000256" key="8">
    <source>
        <dbReference type="SAM" id="Phobius"/>
    </source>
</evidence>
<dbReference type="HOGENOM" id="CLU_148047_3_0_0"/>
<evidence type="ECO:0000256" key="6">
    <source>
        <dbReference type="ARBA" id="ARBA00032200"/>
    </source>
</evidence>
<keyword evidence="3 8" id="KW-0812">Transmembrane</keyword>
<feature type="transmembrane region" description="Helical" evidence="8">
    <location>
        <begin position="6"/>
        <end position="26"/>
    </location>
</feature>
<protein>
    <recommendedName>
        <fullName evidence="6">ATP synthase F(0) sector subunit c</fullName>
    </recommendedName>
    <alternativeName>
        <fullName evidence="7">F-type ATPase subunit c</fullName>
    </alternativeName>
</protein>
<dbReference type="Gene3D" id="1.20.120.610">
    <property type="entry name" value="lithium bound rotor ring of v- atpase"/>
    <property type="match status" value="1"/>
</dbReference>
<dbReference type="GO" id="GO:0045259">
    <property type="term" value="C:proton-transporting ATP synthase complex"/>
    <property type="evidence" value="ECO:0007669"/>
    <property type="project" value="InterPro"/>
</dbReference>
<evidence type="ECO:0000256" key="7">
    <source>
        <dbReference type="ARBA" id="ARBA00032887"/>
    </source>
</evidence>
<dbReference type="eggNOG" id="COG0636">
    <property type="taxonomic scope" value="Bacteria"/>
</dbReference>
<evidence type="ECO:0000313" key="10">
    <source>
        <dbReference type="EMBL" id="ACM23093.1"/>
    </source>
</evidence>
<dbReference type="GO" id="GO:0015986">
    <property type="term" value="P:proton motive force-driven ATP synthesis"/>
    <property type="evidence" value="ECO:0007669"/>
    <property type="project" value="InterPro"/>
</dbReference>
<dbReference type="InterPro" id="IPR000454">
    <property type="entry name" value="ATP_synth_F0_csu"/>
</dbReference>
<comment type="similarity">
    <text evidence="2">Belongs to the ATPase C chain family.</text>
</comment>
<keyword evidence="5 8" id="KW-0472">Membrane</keyword>
<accession>B9K810</accession>
<evidence type="ECO:0000256" key="5">
    <source>
        <dbReference type="ARBA" id="ARBA00023136"/>
    </source>
</evidence>
<organism evidence="10 11">
    <name type="scientific">Thermotoga neapolitana (strain ATCC 49049 / DSM 4359 / NBRC 107923 / NS-E)</name>
    <dbReference type="NCBI Taxonomy" id="309803"/>
    <lineage>
        <taxon>Bacteria</taxon>
        <taxon>Thermotogati</taxon>
        <taxon>Thermotogota</taxon>
        <taxon>Thermotogae</taxon>
        <taxon>Thermotogales</taxon>
        <taxon>Thermotogaceae</taxon>
        <taxon>Thermotoga</taxon>
    </lineage>
</organism>
<keyword evidence="4 8" id="KW-1133">Transmembrane helix</keyword>